<dbReference type="Gene3D" id="3.30.160.60">
    <property type="entry name" value="Classic Zinc Finger"/>
    <property type="match status" value="3"/>
</dbReference>
<feature type="domain" description="C2H2-type" evidence="9">
    <location>
        <begin position="235"/>
        <end position="262"/>
    </location>
</feature>
<gene>
    <name evidence="11" type="ORF">HERILL_LOCUS9341</name>
</gene>
<dbReference type="SMART" id="SM00355">
    <property type="entry name" value="ZnF_C2H2"/>
    <property type="match status" value="5"/>
</dbReference>
<dbReference type="Proteomes" id="UP000594454">
    <property type="component" value="Chromosome 4"/>
</dbReference>
<dbReference type="InterPro" id="IPR012934">
    <property type="entry name" value="Znf_AD"/>
</dbReference>
<comment type="subcellular location">
    <subcellularLocation>
        <location evidence="1">Nucleus</location>
    </subcellularLocation>
</comment>
<evidence type="ECO:0000313" key="11">
    <source>
        <dbReference type="EMBL" id="CAD7086577.1"/>
    </source>
</evidence>
<dbReference type="InterPro" id="IPR013087">
    <property type="entry name" value="Znf_C2H2_type"/>
</dbReference>
<evidence type="ECO:0000256" key="4">
    <source>
        <dbReference type="ARBA" id="ARBA00022771"/>
    </source>
</evidence>
<dbReference type="AlphaFoldDB" id="A0A7R8UT86"/>
<keyword evidence="4 7" id="KW-0863">Zinc-finger</keyword>
<dbReference type="OMA" id="CTHCENE"/>
<dbReference type="Pfam" id="PF00096">
    <property type="entry name" value="zf-C2H2"/>
    <property type="match status" value="2"/>
</dbReference>
<keyword evidence="6" id="KW-0539">Nucleus</keyword>
<dbReference type="PANTHER" id="PTHR24409:SF295">
    <property type="entry name" value="AZ2-RELATED"/>
    <property type="match status" value="1"/>
</dbReference>
<name>A0A7R8UT86_HERIL</name>
<dbReference type="PANTHER" id="PTHR24409">
    <property type="entry name" value="ZINC FINGER PROTEIN 142"/>
    <property type="match status" value="1"/>
</dbReference>
<reference evidence="11 12" key="1">
    <citation type="submission" date="2020-11" db="EMBL/GenBank/DDBJ databases">
        <authorList>
            <person name="Wallbank WR R."/>
            <person name="Pardo Diaz C."/>
            <person name="Kozak K."/>
            <person name="Martin S."/>
            <person name="Jiggins C."/>
            <person name="Moest M."/>
            <person name="Warren A I."/>
            <person name="Generalovic N T."/>
            <person name="Byers J.R.P. K."/>
            <person name="Montejo-Kovacevich G."/>
            <person name="Yen C E."/>
        </authorList>
    </citation>
    <scope>NUCLEOTIDE SEQUENCE [LARGE SCALE GENOMIC DNA]</scope>
</reference>
<feature type="domain" description="ZAD" evidence="10">
    <location>
        <begin position="13"/>
        <end position="90"/>
    </location>
</feature>
<dbReference type="InParanoid" id="A0A7R8UT86"/>
<evidence type="ECO:0000256" key="8">
    <source>
        <dbReference type="PROSITE-ProRule" id="PRU01263"/>
    </source>
</evidence>
<feature type="domain" description="C2H2-type" evidence="9">
    <location>
        <begin position="180"/>
        <end position="207"/>
    </location>
</feature>
<dbReference type="GO" id="GO:0000981">
    <property type="term" value="F:DNA-binding transcription factor activity, RNA polymerase II-specific"/>
    <property type="evidence" value="ECO:0007669"/>
    <property type="project" value="TreeGrafter"/>
</dbReference>
<dbReference type="InterPro" id="IPR036236">
    <property type="entry name" value="Znf_C2H2_sf"/>
</dbReference>
<evidence type="ECO:0000256" key="6">
    <source>
        <dbReference type="ARBA" id="ARBA00023242"/>
    </source>
</evidence>
<dbReference type="Pfam" id="PF07776">
    <property type="entry name" value="zf-AD"/>
    <property type="match status" value="1"/>
</dbReference>
<evidence type="ECO:0000256" key="1">
    <source>
        <dbReference type="ARBA" id="ARBA00004123"/>
    </source>
</evidence>
<feature type="binding site" evidence="8">
    <location>
        <position position="63"/>
    </location>
    <ligand>
        <name>Zn(2+)</name>
        <dbReference type="ChEBI" id="CHEBI:29105"/>
    </ligand>
</feature>
<evidence type="ECO:0000256" key="2">
    <source>
        <dbReference type="ARBA" id="ARBA00022723"/>
    </source>
</evidence>
<feature type="domain" description="C2H2-type" evidence="9">
    <location>
        <begin position="207"/>
        <end position="234"/>
    </location>
</feature>
<dbReference type="SMART" id="SM00868">
    <property type="entry name" value="zf-AD"/>
    <property type="match status" value="1"/>
</dbReference>
<feature type="binding site" evidence="8">
    <location>
        <position position="18"/>
    </location>
    <ligand>
        <name>Zn(2+)</name>
        <dbReference type="ChEBI" id="CHEBI:29105"/>
    </ligand>
</feature>
<feature type="domain" description="C2H2-type" evidence="9">
    <location>
        <begin position="292"/>
        <end position="331"/>
    </location>
</feature>
<keyword evidence="12" id="KW-1185">Reference proteome</keyword>
<dbReference type="SUPFAM" id="SSF57716">
    <property type="entry name" value="Glucocorticoid receptor-like (DNA-binding domain)"/>
    <property type="match status" value="1"/>
</dbReference>
<dbReference type="PROSITE" id="PS50157">
    <property type="entry name" value="ZINC_FINGER_C2H2_2"/>
    <property type="match status" value="5"/>
</dbReference>
<evidence type="ECO:0000259" key="10">
    <source>
        <dbReference type="PROSITE" id="PS51915"/>
    </source>
</evidence>
<dbReference type="GO" id="GO:0008270">
    <property type="term" value="F:zinc ion binding"/>
    <property type="evidence" value="ECO:0007669"/>
    <property type="project" value="UniProtKB-UniRule"/>
</dbReference>
<dbReference type="EMBL" id="LR899012">
    <property type="protein sequence ID" value="CAD7086577.1"/>
    <property type="molecule type" value="Genomic_DNA"/>
</dbReference>
<evidence type="ECO:0000313" key="12">
    <source>
        <dbReference type="Proteomes" id="UP000594454"/>
    </source>
</evidence>
<evidence type="ECO:0000256" key="3">
    <source>
        <dbReference type="ARBA" id="ARBA00022737"/>
    </source>
</evidence>
<accession>A0A7R8UT86</accession>
<feature type="binding site" evidence="8">
    <location>
        <position position="66"/>
    </location>
    <ligand>
        <name>Zn(2+)</name>
        <dbReference type="ChEBI" id="CHEBI:29105"/>
    </ligand>
</feature>
<protein>
    <submittedName>
        <fullName evidence="11">Uncharacterized protein</fullName>
    </submittedName>
</protein>
<dbReference type="SUPFAM" id="SSF57667">
    <property type="entry name" value="beta-beta-alpha zinc fingers"/>
    <property type="match status" value="3"/>
</dbReference>
<dbReference type="FunFam" id="3.30.160.60:FF:000065">
    <property type="entry name" value="B-cell CLL/lymphoma 6, member B"/>
    <property type="match status" value="1"/>
</dbReference>
<dbReference type="Gene3D" id="3.40.1800.20">
    <property type="match status" value="1"/>
</dbReference>
<dbReference type="GO" id="GO:0005634">
    <property type="term" value="C:nucleus"/>
    <property type="evidence" value="ECO:0007669"/>
    <property type="project" value="UniProtKB-SubCell"/>
</dbReference>
<keyword evidence="2 8" id="KW-0479">Metal-binding</keyword>
<evidence type="ECO:0000256" key="7">
    <source>
        <dbReference type="PROSITE-ProRule" id="PRU00042"/>
    </source>
</evidence>
<keyword evidence="5 8" id="KW-0862">Zinc</keyword>
<proteinExistence type="predicted"/>
<dbReference type="OrthoDB" id="6077919at2759"/>
<organism evidence="11 12">
    <name type="scientific">Hermetia illucens</name>
    <name type="common">Black soldier fly</name>
    <dbReference type="NCBI Taxonomy" id="343691"/>
    <lineage>
        <taxon>Eukaryota</taxon>
        <taxon>Metazoa</taxon>
        <taxon>Ecdysozoa</taxon>
        <taxon>Arthropoda</taxon>
        <taxon>Hexapoda</taxon>
        <taxon>Insecta</taxon>
        <taxon>Pterygota</taxon>
        <taxon>Neoptera</taxon>
        <taxon>Endopterygota</taxon>
        <taxon>Diptera</taxon>
        <taxon>Brachycera</taxon>
        <taxon>Stratiomyomorpha</taxon>
        <taxon>Stratiomyidae</taxon>
        <taxon>Hermetiinae</taxon>
        <taxon>Hermetia</taxon>
    </lineage>
</organism>
<dbReference type="PROSITE" id="PS51915">
    <property type="entry name" value="ZAD"/>
    <property type="match status" value="1"/>
</dbReference>
<feature type="domain" description="C2H2-type" evidence="9">
    <location>
        <begin position="263"/>
        <end position="291"/>
    </location>
</feature>
<keyword evidence="3" id="KW-0677">Repeat</keyword>
<dbReference type="GO" id="GO:0000977">
    <property type="term" value="F:RNA polymerase II transcription regulatory region sequence-specific DNA binding"/>
    <property type="evidence" value="ECO:0007669"/>
    <property type="project" value="TreeGrafter"/>
</dbReference>
<dbReference type="FunFam" id="3.30.160.60:FF:000145">
    <property type="entry name" value="Zinc finger protein 574"/>
    <property type="match status" value="1"/>
</dbReference>
<feature type="binding site" evidence="8">
    <location>
        <position position="15"/>
    </location>
    <ligand>
        <name>Zn(2+)</name>
        <dbReference type="ChEBI" id="CHEBI:29105"/>
    </ligand>
</feature>
<evidence type="ECO:0000256" key="5">
    <source>
        <dbReference type="ARBA" id="ARBA00022833"/>
    </source>
</evidence>
<evidence type="ECO:0000259" key="9">
    <source>
        <dbReference type="PROSITE" id="PS50157"/>
    </source>
</evidence>
<dbReference type="PROSITE" id="PS00028">
    <property type="entry name" value="ZINC_FINGER_C2H2_1"/>
    <property type="match status" value="4"/>
</dbReference>
<sequence length="345" mass="40460">MAAEDIVYKTSNKICRLCLKSCENSISIFDENNVILERALKDCIEDLGRVALSPLDNLPETCCQHCHKLFSDAYSFILRIRKNDEFLHNILQCDYIEEEYTEISSNEKELSKDDTTCNDTTEQDIPQQFNTYQEYKIESNTPKECETEEGELPHYIEIAYVQPADDLISNRSESRPPNIIQCSYCPKTFASARYKRDHERCHFEEGRKCPHCEKRFLKKCDWTRHVNSHTLERTFVCSTCAKIFITQAELNRHMKVHSLVREHKCTHCENEFKDIGALKFHIRTVHFKERPFYCPNCGKTFSTASKVRRHQRSKICAETKSVTTIHDGNKEQFIIFENSFETHLI</sequence>